<evidence type="ECO:0000259" key="4">
    <source>
        <dbReference type="SMART" id="SM00858"/>
    </source>
</evidence>
<keyword evidence="2" id="KW-0732">Signal</keyword>
<dbReference type="CDD" id="cd11614">
    <property type="entry name" value="SAF_CpaB_FlgA_like"/>
    <property type="match status" value="1"/>
</dbReference>
<keyword evidence="5" id="KW-0966">Cell projection</keyword>
<dbReference type="InterPro" id="IPR017585">
    <property type="entry name" value="SAF_FlgA"/>
</dbReference>
<protein>
    <submittedName>
        <fullName evidence="5">Flagella basal body P-ring formation protein FlgA</fullName>
    </submittedName>
</protein>
<comment type="subcellular location">
    <subcellularLocation>
        <location evidence="1">Periplasm</location>
    </subcellularLocation>
</comment>
<sequence length="320" mass="32611">MKHASASQVIAQVIARGGGGAPAAATRPAAARVCRPALPPEGAPPHTPCWPEACNGSGVAHSGAMSTVASMSHRLRSLALILLLACAAWSRVTPARAAAAFEPAATIRDAAARFVREQMPAALRGSARIDVQGPAPALHFPRCAHLQARAFGAASPFGAQTVEVSCTAPQRWSLYLPVRVDTLQGAVLALRALGAGHVIAPADLTVVSRDLSSLPAGALSDPRQAIGQVLRYGVAAGQALSRDMLRGPQLIHYGQSVSLIAVAPGMRLSALGIALQDGSQGQNIIVRNAQSGRVVHGVVSADGDVLVQIGAGAQLAASNP</sequence>
<gene>
    <name evidence="5" type="primary">flgA_6</name>
    <name evidence="5" type="ORF">GALL_277580</name>
</gene>
<dbReference type="Pfam" id="PF13144">
    <property type="entry name" value="ChapFlgA"/>
    <property type="match status" value="1"/>
</dbReference>
<evidence type="ECO:0000256" key="2">
    <source>
        <dbReference type="ARBA" id="ARBA00022729"/>
    </source>
</evidence>
<dbReference type="SMART" id="SM00858">
    <property type="entry name" value="SAF"/>
    <property type="match status" value="1"/>
</dbReference>
<feature type="domain" description="SAF" evidence="4">
    <location>
        <begin position="184"/>
        <end position="246"/>
    </location>
</feature>
<keyword evidence="3" id="KW-0574">Periplasm</keyword>
<dbReference type="PANTHER" id="PTHR36307:SF1">
    <property type="entry name" value="FLAGELLA BASAL BODY P-RING FORMATION PROTEIN FLGA"/>
    <property type="match status" value="1"/>
</dbReference>
<organism evidence="5">
    <name type="scientific">mine drainage metagenome</name>
    <dbReference type="NCBI Taxonomy" id="410659"/>
    <lineage>
        <taxon>unclassified sequences</taxon>
        <taxon>metagenomes</taxon>
        <taxon>ecological metagenomes</taxon>
    </lineage>
</organism>
<dbReference type="NCBIfam" id="TIGR03170">
    <property type="entry name" value="flgA_cterm"/>
    <property type="match status" value="1"/>
</dbReference>
<name>A0A1J5R338_9ZZZZ</name>
<comment type="caution">
    <text evidence="5">The sequence shown here is derived from an EMBL/GenBank/DDBJ whole genome shotgun (WGS) entry which is preliminary data.</text>
</comment>
<evidence type="ECO:0000256" key="1">
    <source>
        <dbReference type="ARBA" id="ARBA00004418"/>
    </source>
</evidence>
<dbReference type="Gene3D" id="3.90.1210.10">
    <property type="entry name" value="Antifreeze-like/N-acetylneuraminic acid synthase C-terminal domain"/>
    <property type="match status" value="1"/>
</dbReference>
<reference evidence="5" key="1">
    <citation type="submission" date="2016-10" db="EMBL/GenBank/DDBJ databases">
        <title>Sequence of Gallionella enrichment culture.</title>
        <authorList>
            <person name="Poehlein A."/>
            <person name="Muehling M."/>
            <person name="Daniel R."/>
        </authorList>
    </citation>
    <scope>NUCLEOTIDE SEQUENCE</scope>
</reference>
<dbReference type="PANTHER" id="PTHR36307">
    <property type="entry name" value="FLAGELLA BASAL BODY P-RING FORMATION PROTEIN FLGA"/>
    <property type="match status" value="1"/>
</dbReference>
<dbReference type="Gene3D" id="2.30.30.760">
    <property type="match status" value="1"/>
</dbReference>
<evidence type="ECO:0000313" key="5">
    <source>
        <dbReference type="EMBL" id="OIQ90366.1"/>
    </source>
</evidence>
<dbReference type="InterPro" id="IPR041231">
    <property type="entry name" value="FlgA_N"/>
</dbReference>
<dbReference type="GO" id="GO:0042597">
    <property type="term" value="C:periplasmic space"/>
    <property type="evidence" value="ECO:0007669"/>
    <property type="project" value="UniProtKB-SubCell"/>
</dbReference>
<proteinExistence type="predicted"/>
<keyword evidence="5" id="KW-0969">Cilium</keyword>
<dbReference type="InterPro" id="IPR039246">
    <property type="entry name" value="Flagellar_FlgA"/>
</dbReference>
<keyword evidence="5" id="KW-0282">Flagellum</keyword>
<dbReference type="AlphaFoldDB" id="A0A1J5R338"/>
<evidence type="ECO:0000256" key="3">
    <source>
        <dbReference type="ARBA" id="ARBA00022764"/>
    </source>
</evidence>
<accession>A0A1J5R338</accession>
<dbReference type="EMBL" id="MLJW01000295">
    <property type="protein sequence ID" value="OIQ90366.1"/>
    <property type="molecule type" value="Genomic_DNA"/>
</dbReference>
<dbReference type="Pfam" id="PF17656">
    <property type="entry name" value="ChapFlgA_N"/>
    <property type="match status" value="1"/>
</dbReference>
<dbReference type="InterPro" id="IPR013974">
    <property type="entry name" value="SAF"/>
</dbReference>
<dbReference type="GO" id="GO:0044780">
    <property type="term" value="P:bacterial-type flagellum assembly"/>
    <property type="evidence" value="ECO:0007669"/>
    <property type="project" value="InterPro"/>
</dbReference>